<reference evidence="1" key="2">
    <citation type="journal article" date="2015" name="Fish Shellfish Immunol.">
        <title>Early steps in the European eel (Anguilla anguilla)-Vibrio vulnificus interaction in the gills: Role of the RtxA13 toxin.</title>
        <authorList>
            <person name="Callol A."/>
            <person name="Pajuelo D."/>
            <person name="Ebbesson L."/>
            <person name="Teles M."/>
            <person name="MacKenzie S."/>
            <person name="Amaro C."/>
        </authorList>
    </citation>
    <scope>NUCLEOTIDE SEQUENCE</scope>
</reference>
<proteinExistence type="predicted"/>
<protein>
    <submittedName>
        <fullName evidence="1">Uncharacterized protein</fullName>
    </submittedName>
</protein>
<accession>A0A0E9WF35</accession>
<name>A0A0E9WF35_ANGAN</name>
<evidence type="ECO:0000313" key="1">
    <source>
        <dbReference type="EMBL" id="JAH88103.1"/>
    </source>
</evidence>
<organism evidence="1">
    <name type="scientific">Anguilla anguilla</name>
    <name type="common">European freshwater eel</name>
    <name type="synonym">Muraena anguilla</name>
    <dbReference type="NCBI Taxonomy" id="7936"/>
    <lineage>
        <taxon>Eukaryota</taxon>
        <taxon>Metazoa</taxon>
        <taxon>Chordata</taxon>
        <taxon>Craniata</taxon>
        <taxon>Vertebrata</taxon>
        <taxon>Euteleostomi</taxon>
        <taxon>Actinopterygii</taxon>
        <taxon>Neopterygii</taxon>
        <taxon>Teleostei</taxon>
        <taxon>Anguilliformes</taxon>
        <taxon>Anguillidae</taxon>
        <taxon>Anguilla</taxon>
    </lineage>
</organism>
<dbReference type="EMBL" id="GBXM01020474">
    <property type="protein sequence ID" value="JAH88103.1"/>
    <property type="molecule type" value="Transcribed_RNA"/>
</dbReference>
<dbReference type="AlphaFoldDB" id="A0A0E9WF35"/>
<sequence length="45" mass="4904">MTLTPHQSLNPYSNEERCDCEGVHFSLVRLSASRAPSCVSVPDAV</sequence>
<reference evidence="1" key="1">
    <citation type="submission" date="2014-11" db="EMBL/GenBank/DDBJ databases">
        <authorList>
            <person name="Amaro Gonzalez C."/>
        </authorList>
    </citation>
    <scope>NUCLEOTIDE SEQUENCE</scope>
</reference>